<keyword evidence="3" id="KW-1133">Transmembrane helix</keyword>
<comment type="similarity">
    <text evidence="1">Belongs to the bacterial sugar transferase family.</text>
</comment>
<dbReference type="Proteomes" id="UP000665026">
    <property type="component" value="Chromosome"/>
</dbReference>
<dbReference type="KEGG" id="cact:HZ995_10500"/>
<keyword evidence="3" id="KW-0472">Membrane</keyword>
<keyword evidence="3" id="KW-0812">Transmembrane</keyword>
<evidence type="ECO:0000256" key="3">
    <source>
        <dbReference type="SAM" id="Phobius"/>
    </source>
</evidence>
<dbReference type="Pfam" id="PF02397">
    <property type="entry name" value="Bac_transf"/>
    <property type="match status" value="1"/>
</dbReference>
<keyword evidence="2" id="KW-0270">Exopolysaccharide synthesis</keyword>
<evidence type="ECO:0000313" key="5">
    <source>
        <dbReference type="EMBL" id="QTN34928.1"/>
    </source>
</evidence>
<accession>A0A975EMM7</accession>
<sequence>MKHYRADEIFSQVSVRPELETSHVLGFDMVNATTPDVVQALVAPGRRRVAFMNAHCMNVASRSEDYAHALHRSDLILPDGIGIEIASKVASAPLKENLNGTDLGPHLMRMAAEKGLRVYLLGGETGTAERAAQRLSTQFPDLQIAGTRDGFGGLVGAVEDINASGADILLVALGVPLQELWIDRHFEDLNVRLAMGVGALLDFWAGNVSRAPAFIREARMEWVWRLAMEPRRLAGRYLIGNVTFLARVAIAQMKQITLRDSAKRAMDFCLSLTALLLLAPIFLAITLAIRIESRGNPVFSQTRVGQNGRHFTIYKFRSMYADAEQRRKSLEAQSDRAGVCFKAKDDPRITRIGRFLRRYSIDELPQIFNVLLGNMSIVGPRPGLPSEVAAYSDHAKKRLGTKPGLTGLWQVSGRADIGFDQMIEMDLAYARSRSAMLDIMIIGLTLRAVLTGRGAY</sequence>
<dbReference type="PANTHER" id="PTHR30576:SF10">
    <property type="entry name" value="SLL5057 PROTEIN"/>
    <property type="match status" value="1"/>
</dbReference>
<name>A0A975EMM7_9RHOB</name>
<feature type="transmembrane region" description="Helical" evidence="3">
    <location>
        <begin position="268"/>
        <end position="289"/>
    </location>
</feature>
<dbReference type="NCBIfam" id="TIGR00696">
    <property type="entry name" value="wecG_tagA_cpsF"/>
    <property type="match status" value="1"/>
</dbReference>
<proteinExistence type="inferred from homology"/>
<dbReference type="GO" id="GO:0000271">
    <property type="term" value="P:polysaccharide biosynthetic process"/>
    <property type="evidence" value="ECO:0007669"/>
    <property type="project" value="UniProtKB-KW"/>
</dbReference>
<dbReference type="PANTHER" id="PTHR30576">
    <property type="entry name" value="COLANIC BIOSYNTHESIS UDP-GLUCOSE LIPID CARRIER TRANSFERASE"/>
    <property type="match status" value="1"/>
</dbReference>
<dbReference type="RefSeq" id="WP_209355613.1">
    <property type="nucleotide sequence ID" value="NZ_CP060010.1"/>
</dbReference>
<organism evidence="5 6">
    <name type="scientific">Cognatishimia activa</name>
    <dbReference type="NCBI Taxonomy" id="1715691"/>
    <lineage>
        <taxon>Bacteria</taxon>
        <taxon>Pseudomonadati</taxon>
        <taxon>Pseudomonadota</taxon>
        <taxon>Alphaproteobacteria</taxon>
        <taxon>Rhodobacterales</taxon>
        <taxon>Paracoccaceae</taxon>
        <taxon>Cognatishimia</taxon>
    </lineage>
</organism>
<dbReference type="InterPro" id="IPR004629">
    <property type="entry name" value="WecG_TagA_CpsF"/>
</dbReference>
<reference evidence="5" key="1">
    <citation type="submission" date="2020-07" db="EMBL/GenBank/DDBJ databases">
        <title>Genome sequences of bacteria associated with the marine, planktonic diatom Thalassiosira profunda strain ECT2AJA-044.</title>
        <authorList>
            <person name="Gargas C.B."/>
            <person name="Roberts W.R."/>
            <person name="Alverson A.J."/>
        </authorList>
    </citation>
    <scope>NUCLEOTIDE SEQUENCE</scope>
    <source>
        <strain evidence="5">ECT2AJA-044</strain>
    </source>
</reference>
<feature type="domain" description="Bacterial sugar transferase" evidence="4">
    <location>
        <begin position="263"/>
        <end position="450"/>
    </location>
</feature>
<dbReference type="InterPro" id="IPR003362">
    <property type="entry name" value="Bact_transf"/>
</dbReference>
<evidence type="ECO:0000256" key="1">
    <source>
        <dbReference type="ARBA" id="ARBA00006464"/>
    </source>
</evidence>
<protein>
    <submittedName>
        <fullName evidence="5">WecB/TagA/CpsF family glycosyltransferase</fullName>
    </submittedName>
</protein>
<dbReference type="Pfam" id="PF03808">
    <property type="entry name" value="Glyco_tran_WecG"/>
    <property type="match status" value="1"/>
</dbReference>
<gene>
    <name evidence="5" type="ORF">HZ995_10500</name>
</gene>
<dbReference type="CDD" id="cd06533">
    <property type="entry name" value="Glyco_transf_WecG_TagA"/>
    <property type="match status" value="1"/>
</dbReference>
<dbReference type="AlphaFoldDB" id="A0A975EMM7"/>
<dbReference type="GO" id="GO:0016780">
    <property type="term" value="F:phosphotransferase activity, for other substituted phosphate groups"/>
    <property type="evidence" value="ECO:0007669"/>
    <property type="project" value="TreeGrafter"/>
</dbReference>
<evidence type="ECO:0000256" key="2">
    <source>
        <dbReference type="ARBA" id="ARBA00023169"/>
    </source>
</evidence>
<evidence type="ECO:0000313" key="6">
    <source>
        <dbReference type="Proteomes" id="UP000665026"/>
    </source>
</evidence>
<evidence type="ECO:0000259" key="4">
    <source>
        <dbReference type="Pfam" id="PF02397"/>
    </source>
</evidence>
<dbReference type="EMBL" id="CP060010">
    <property type="protein sequence ID" value="QTN34928.1"/>
    <property type="molecule type" value="Genomic_DNA"/>
</dbReference>